<accession>A0A328V957</accession>
<comment type="caution">
    <text evidence="1">The sequence shown here is derived from an EMBL/GenBank/DDBJ whole genome shotgun (WGS) entry which is preliminary data.</text>
</comment>
<evidence type="ECO:0000313" key="2">
    <source>
        <dbReference type="Proteomes" id="UP000248706"/>
    </source>
</evidence>
<name>A0A328V957_9CHLR</name>
<dbReference type="Pfam" id="PF18845">
    <property type="entry name" value="baeRF_family3"/>
    <property type="match status" value="1"/>
</dbReference>
<dbReference type="EMBL" id="MCIF01000002">
    <property type="protein sequence ID" value="RAQ94176.1"/>
    <property type="molecule type" value="Genomic_DNA"/>
</dbReference>
<dbReference type="InterPro" id="IPR041289">
    <property type="entry name" value="Bact_RF_family3"/>
</dbReference>
<sequence>MQQNRYYQEIKTVLSSEDTPCLSLYLPTPSKGQGYYLGPRLLKRLLHEARARLAQTQLSVAGQRSLLAPIEALPTEASLWNTVSPGLAVFRSATLYRIYHLSYAPRPQVVVGAHFFIKPLLPLLSHNEHFYLLVLSRKQVRLLVCHPFGQQEIPLPESLASPPGSWRERWSRVHALQYHSGSPVTHHGRRGAVMYHGQGAGEQEEQADELRYIRQIDHAVHALLRSQQAPLVLAAVSSLQALYRHVNTYPFLLKEGLEGNFDEVSATLLRQRAWPLVVSSLRQAQQETLARFREREGTGQASADLDEIARAACSGRIQLLFIAEEATIWGRLDSVTQTIDVHAEAQPGDEDLVDQLAAQTILHDGLVSVVATEHMPTPGPLAAIFRY</sequence>
<proteinExistence type="predicted"/>
<keyword evidence="2" id="KW-1185">Reference proteome</keyword>
<organism evidence="1 2">
    <name type="scientific">Thermogemmatispora tikiterensis</name>
    <dbReference type="NCBI Taxonomy" id="1825093"/>
    <lineage>
        <taxon>Bacteria</taxon>
        <taxon>Bacillati</taxon>
        <taxon>Chloroflexota</taxon>
        <taxon>Ktedonobacteria</taxon>
        <taxon>Thermogemmatisporales</taxon>
        <taxon>Thermogemmatisporaceae</taxon>
        <taxon>Thermogemmatispora</taxon>
    </lineage>
</organism>
<dbReference type="OrthoDB" id="4393931at2"/>
<dbReference type="Proteomes" id="UP000248706">
    <property type="component" value="Unassembled WGS sequence"/>
</dbReference>
<reference evidence="1 2" key="1">
    <citation type="submission" date="2016-08" db="EMBL/GenBank/DDBJ databases">
        <title>Analysis of Carbohydrate Active Enzymes in Thermogemmatispora T81 Reveals Carbohydrate Degradation Ability.</title>
        <authorList>
            <person name="Tomazini A."/>
            <person name="Lal S."/>
            <person name="Stott M."/>
            <person name="Henrissat B."/>
            <person name="Polikarpov I."/>
            <person name="Sparling R."/>
            <person name="Levin D.B."/>
        </authorList>
    </citation>
    <scope>NUCLEOTIDE SEQUENCE [LARGE SCALE GENOMIC DNA]</scope>
    <source>
        <strain evidence="1 2">T81</strain>
    </source>
</reference>
<gene>
    <name evidence="1" type="ORF">A4R35_01435</name>
</gene>
<evidence type="ECO:0000313" key="1">
    <source>
        <dbReference type="EMBL" id="RAQ94176.1"/>
    </source>
</evidence>
<dbReference type="RefSeq" id="WP_112425869.1">
    <property type="nucleotide sequence ID" value="NZ_MCIF01000002.1"/>
</dbReference>
<dbReference type="AlphaFoldDB" id="A0A328V957"/>
<protein>
    <submittedName>
        <fullName evidence="1">Uncharacterized protein</fullName>
    </submittedName>
</protein>